<feature type="active site" description="Tele-AMP-histidine intermediate" evidence="1">
    <location>
        <position position="99"/>
    </location>
</feature>
<dbReference type="SUPFAM" id="SSF54197">
    <property type="entry name" value="HIT-like"/>
    <property type="match status" value="1"/>
</dbReference>
<sequence>MISDFYCEEVLSGRTPVEKVAETEDVLAYHHTKPFYPVHIVAIPKKHIASLTEIEENDHSILLELMIVIKEIAAQVLDEHKSCKVITNLGKYQDSKHLHWHIVSGEPLIQKQ</sequence>
<feature type="short sequence motif" description="Histidine triad motif" evidence="2 3">
    <location>
        <begin position="97"/>
        <end position="101"/>
    </location>
</feature>
<feature type="domain" description="HIT" evidence="4">
    <location>
        <begin position="6"/>
        <end position="112"/>
    </location>
</feature>
<evidence type="ECO:0000313" key="5">
    <source>
        <dbReference type="EMBL" id="TYR75136.1"/>
    </source>
</evidence>
<dbReference type="GO" id="GO:0003824">
    <property type="term" value="F:catalytic activity"/>
    <property type="evidence" value="ECO:0007669"/>
    <property type="project" value="InterPro"/>
</dbReference>
<evidence type="ECO:0000313" key="6">
    <source>
        <dbReference type="Proteomes" id="UP000323317"/>
    </source>
</evidence>
<dbReference type="Proteomes" id="UP000323317">
    <property type="component" value="Unassembled WGS sequence"/>
</dbReference>
<dbReference type="Gene3D" id="3.30.428.10">
    <property type="entry name" value="HIT-like"/>
    <property type="match status" value="1"/>
</dbReference>
<dbReference type="RefSeq" id="WP_148947058.1">
    <property type="nucleotide sequence ID" value="NZ_VTEH01000008.1"/>
</dbReference>
<evidence type="ECO:0000256" key="3">
    <source>
        <dbReference type="PROSITE-ProRule" id="PRU00464"/>
    </source>
</evidence>
<dbReference type="PROSITE" id="PS51084">
    <property type="entry name" value="HIT_2"/>
    <property type="match status" value="1"/>
</dbReference>
<accession>A0A5D4KE14</accession>
<evidence type="ECO:0000256" key="2">
    <source>
        <dbReference type="PIRSR" id="PIRSR601310-3"/>
    </source>
</evidence>
<reference evidence="5 6" key="1">
    <citation type="submission" date="2019-08" db="EMBL/GenBank/DDBJ databases">
        <title>Bacillus genomes from the desert of Cuatro Cienegas, Coahuila.</title>
        <authorList>
            <person name="Olmedo-Alvarez G."/>
        </authorList>
    </citation>
    <scope>NUCLEOTIDE SEQUENCE [LARGE SCALE GENOMIC DNA]</scope>
    <source>
        <strain evidence="5 6">CH40_1T</strain>
    </source>
</reference>
<dbReference type="EMBL" id="VTEH01000008">
    <property type="protein sequence ID" value="TYR75136.1"/>
    <property type="molecule type" value="Genomic_DNA"/>
</dbReference>
<organism evidence="5 6">
    <name type="scientific">Rossellomorea vietnamensis</name>
    <dbReference type="NCBI Taxonomy" id="218284"/>
    <lineage>
        <taxon>Bacteria</taxon>
        <taxon>Bacillati</taxon>
        <taxon>Bacillota</taxon>
        <taxon>Bacilli</taxon>
        <taxon>Bacillales</taxon>
        <taxon>Bacillaceae</taxon>
        <taxon>Rossellomorea</taxon>
    </lineage>
</organism>
<gene>
    <name evidence="5" type="ORF">FZC79_12030</name>
</gene>
<evidence type="ECO:0000256" key="1">
    <source>
        <dbReference type="PIRSR" id="PIRSR601310-1"/>
    </source>
</evidence>
<dbReference type="PRINTS" id="PR00332">
    <property type="entry name" value="HISTRIAD"/>
</dbReference>
<comment type="caution">
    <text evidence="5">The sequence shown here is derived from an EMBL/GenBank/DDBJ whole genome shotgun (WGS) entry which is preliminary data.</text>
</comment>
<dbReference type="AlphaFoldDB" id="A0A5D4KE14"/>
<evidence type="ECO:0000259" key="4">
    <source>
        <dbReference type="PROSITE" id="PS51084"/>
    </source>
</evidence>
<dbReference type="InterPro" id="IPR011146">
    <property type="entry name" value="HIT-like"/>
</dbReference>
<protein>
    <submittedName>
        <fullName evidence="5">HIT domain-containing protein</fullName>
    </submittedName>
</protein>
<dbReference type="InterPro" id="IPR036265">
    <property type="entry name" value="HIT-like_sf"/>
</dbReference>
<dbReference type="InterPro" id="IPR001310">
    <property type="entry name" value="Histidine_triad_HIT"/>
</dbReference>
<dbReference type="PANTHER" id="PTHR23089">
    <property type="entry name" value="HISTIDINE TRIAD HIT PROTEIN"/>
    <property type="match status" value="1"/>
</dbReference>
<name>A0A5D4KE14_9BACI</name>
<dbReference type="Pfam" id="PF01230">
    <property type="entry name" value="HIT"/>
    <property type="match status" value="1"/>
</dbReference>
<proteinExistence type="predicted"/>